<gene>
    <name evidence="6" type="ORF">FSB_LOCUS59733</name>
</gene>
<dbReference type="GO" id="GO:0016763">
    <property type="term" value="F:pentosyltransferase activity"/>
    <property type="evidence" value="ECO:0007669"/>
    <property type="project" value="UniProtKB-ARBA"/>
</dbReference>
<proteinExistence type="predicted"/>
<dbReference type="InterPro" id="IPR049625">
    <property type="entry name" value="Glyco_transf_61_cat"/>
</dbReference>
<dbReference type="GO" id="GO:0000139">
    <property type="term" value="C:Golgi membrane"/>
    <property type="evidence" value="ECO:0007669"/>
    <property type="project" value="UniProtKB-SubCell"/>
</dbReference>
<name>A0A2N9J663_FAGSY</name>
<keyword evidence="3" id="KW-0808">Transferase</keyword>
<dbReference type="PANTHER" id="PTHR20961">
    <property type="entry name" value="GLYCOSYLTRANSFERASE"/>
    <property type="match status" value="1"/>
</dbReference>
<evidence type="ECO:0000256" key="2">
    <source>
        <dbReference type="ARBA" id="ARBA00022676"/>
    </source>
</evidence>
<keyword evidence="4" id="KW-0325">Glycoprotein</keyword>
<dbReference type="Pfam" id="PF04577">
    <property type="entry name" value="Glyco_transf_61"/>
    <property type="match status" value="1"/>
</dbReference>
<feature type="domain" description="Glycosyltransferase 61 catalytic" evidence="5">
    <location>
        <begin position="201"/>
        <end position="326"/>
    </location>
</feature>
<dbReference type="EMBL" id="OIVN01006381">
    <property type="protein sequence ID" value="SPD31851.1"/>
    <property type="molecule type" value="Genomic_DNA"/>
</dbReference>
<evidence type="ECO:0000259" key="5">
    <source>
        <dbReference type="Pfam" id="PF04577"/>
    </source>
</evidence>
<reference evidence="6" key="1">
    <citation type="submission" date="2018-02" db="EMBL/GenBank/DDBJ databases">
        <authorList>
            <person name="Cohen D.B."/>
            <person name="Kent A.D."/>
        </authorList>
    </citation>
    <scope>NUCLEOTIDE SEQUENCE</scope>
</reference>
<accession>A0A2N9J663</accession>
<evidence type="ECO:0000256" key="3">
    <source>
        <dbReference type="ARBA" id="ARBA00022679"/>
    </source>
</evidence>
<comment type="subcellular location">
    <subcellularLocation>
        <location evidence="1">Golgi apparatus membrane</location>
        <topology evidence="1">Single-pass type II membrane protein</topology>
    </subcellularLocation>
</comment>
<dbReference type="AlphaFoldDB" id="A0A2N9J663"/>
<evidence type="ECO:0000256" key="1">
    <source>
        <dbReference type="ARBA" id="ARBA00004323"/>
    </source>
</evidence>
<dbReference type="PANTHER" id="PTHR20961:SF86">
    <property type="entry name" value="GLYCOSYLTRANSFERASE FAMILY 61 PROTEIN"/>
    <property type="match status" value="1"/>
</dbReference>
<evidence type="ECO:0000256" key="4">
    <source>
        <dbReference type="ARBA" id="ARBA00023180"/>
    </source>
</evidence>
<dbReference type="InterPro" id="IPR007657">
    <property type="entry name" value="Glycosyltransferase_61"/>
</dbReference>
<keyword evidence="2" id="KW-0328">Glycosyltransferase</keyword>
<sequence>MKVESTTCNQLPVQLEPVVGPITCNRSNYRYDLCSINGPTLLEPNSSTLYAMDPTEQPICLKTRPYPRKMDRIAMAVVSELTLTSAPHNTQCGITHKSPALVFSAGGYTGNFFHEFNENFIPLFITIHSLLYNQDVILVIIDSHDEWSQKYVDLLSHFSRHPIIDIKKETISHCFPSAIVGLISHGPMIVDPTLIPLPKSLEYFHIFLENTFEKDDVSPQLTVSRISNEDIHNSNSTSSTIELLRTSVRPRLVLISRVGNVGRVILNQQEVIKAAEEVGFDVIVFEPTNISLAEAFKIIHPCHAMLGVHGAGLTHLLFLRPGTVLIQVVPIGANWVSDTYFKTPAKELELAYMEYKIKEEESSLAQKYGTNDLVLKDPKSFVSGWSNMMIYLKSQNVKLDMERFKIYLRKAYRKARRFMATDD</sequence>
<evidence type="ECO:0000313" key="6">
    <source>
        <dbReference type="EMBL" id="SPD31851.1"/>
    </source>
</evidence>
<protein>
    <recommendedName>
        <fullName evidence="5">Glycosyltransferase 61 catalytic domain-containing protein</fullName>
    </recommendedName>
</protein>
<organism evidence="6">
    <name type="scientific">Fagus sylvatica</name>
    <name type="common">Beechnut</name>
    <dbReference type="NCBI Taxonomy" id="28930"/>
    <lineage>
        <taxon>Eukaryota</taxon>
        <taxon>Viridiplantae</taxon>
        <taxon>Streptophyta</taxon>
        <taxon>Embryophyta</taxon>
        <taxon>Tracheophyta</taxon>
        <taxon>Spermatophyta</taxon>
        <taxon>Magnoliopsida</taxon>
        <taxon>eudicotyledons</taxon>
        <taxon>Gunneridae</taxon>
        <taxon>Pentapetalae</taxon>
        <taxon>rosids</taxon>
        <taxon>fabids</taxon>
        <taxon>Fagales</taxon>
        <taxon>Fagaceae</taxon>
        <taxon>Fagus</taxon>
    </lineage>
</organism>